<protein>
    <submittedName>
        <fullName evidence="2">Uncharacterized protein</fullName>
    </submittedName>
</protein>
<keyword evidence="3" id="KW-1185">Reference proteome</keyword>
<name>A0A2I2KS41_9ACTN</name>
<dbReference type="Proteomes" id="UP000234331">
    <property type="component" value="Unassembled WGS sequence"/>
</dbReference>
<evidence type="ECO:0000313" key="3">
    <source>
        <dbReference type="Proteomes" id="UP000234331"/>
    </source>
</evidence>
<reference evidence="2 3" key="1">
    <citation type="submission" date="2017-06" db="EMBL/GenBank/DDBJ databases">
        <authorList>
            <person name="Kim H.J."/>
            <person name="Triplett B.A."/>
        </authorList>
    </citation>
    <scope>NUCLEOTIDE SEQUENCE [LARGE SCALE GENOMIC DNA]</scope>
    <source>
        <strain evidence="2">FRACA_ARgP5</strain>
    </source>
</reference>
<organism evidence="2 3">
    <name type="scientific">Frankia canadensis</name>
    <dbReference type="NCBI Taxonomy" id="1836972"/>
    <lineage>
        <taxon>Bacteria</taxon>
        <taxon>Bacillati</taxon>
        <taxon>Actinomycetota</taxon>
        <taxon>Actinomycetes</taxon>
        <taxon>Frankiales</taxon>
        <taxon>Frankiaceae</taxon>
        <taxon>Frankia</taxon>
    </lineage>
</organism>
<dbReference type="EMBL" id="FZMO01000170">
    <property type="protein sequence ID" value="SNQ48484.1"/>
    <property type="molecule type" value="Genomic_DNA"/>
</dbReference>
<sequence>MPDQDRRLRQARDHRGVAVRHLGDADAALGARRGPQLVERPVHPRPFRCYSPMPTCGEPVDPRLPARRRQPQPVDEHDRPPGARSAIGLAHLDSSSHRPQIIINATYRPLHYGARHIDYACTPRSPPAPVRDHRGRVRSPLRAVSSIGRAAGF</sequence>
<gene>
    <name evidence="2" type="ORF">FRACA_2510004</name>
</gene>
<evidence type="ECO:0000313" key="2">
    <source>
        <dbReference type="EMBL" id="SNQ48484.1"/>
    </source>
</evidence>
<feature type="region of interest" description="Disordered" evidence="1">
    <location>
        <begin position="53"/>
        <end position="86"/>
    </location>
</feature>
<proteinExistence type="predicted"/>
<accession>A0A2I2KS41</accession>
<dbReference type="AlphaFoldDB" id="A0A2I2KS41"/>
<evidence type="ECO:0000256" key="1">
    <source>
        <dbReference type="SAM" id="MobiDB-lite"/>
    </source>
</evidence>
<feature type="region of interest" description="Disordered" evidence="1">
    <location>
        <begin position="1"/>
        <end position="20"/>
    </location>
</feature>